<gene>
    <name evidence="2" type="ORF">HYH03_014569</name>
</gene>
<feature type="region of interest" description="Disordered" evidence="1">
    <location>
        <begin position="555"/>
        <end position="601"/>
    </location>
</feature>
<feature type="compositionally biased region" description="Gly residues" evidence="1">
    <location>
        <begin position="427"/>
        <end position="444"/>
    </location>
</feature>
<evidence type="ECO:0000313" key="2">
    <source>
        <dbReference type="EMBL" id="KAG2486770.1"/>
    </source>
</evidence>
<dbReference type="OrthoDB" id="548478at2759"/>
<accession>A0A835XTS8</accession>
<feature type="compositionally biased region" description="Low complexity" evidence="1">
    <location>
        <begin position="580"/>
        <end position="601"/>
    </location>
</feature>
<protein>
    <submittedName>
        <fullName evidence="2">Uncharacterized protein</fullName>
    </submittedName>
</protein>
<name>A0A835XTS8_9CHLO</name>
<dbReference type="EMBL" id="JAEHOE010000107">
    <property type="protein sequence ID" value="KAG2486770.1"/>
    <property type="molecule type" value="Genomic_DNA"/>
</dbReference>
<comment type="caution">
    <text evidence="2">The sequence shown here is derived from an EMBL/GenBank/DDBJ whole genome shotgun (WGS) entry which is preliminary data.</text>
</comment>
<feature type="region of interest" description="Disordered" evidence="1">
    <location>
        <begin position="135"/>
        <end position="164"/>
    </location>
</feature>
<evidence type="ECO:0000313" key="3">
    <source>
        <dbReference type="Proteomes" id="UP000612055"/>
    </source>
</evidence>
<sequence>MLRIERGGASARPLFLAQPLLPDPALLAVEQAGRKKQTFGLWAGAMAAELGHRGATAGPGLELLQQQAPRATAHYYDDASTAGPLQEPGWVPPLSPTAAADAAAAAAVVPPEDTGGGGDGDACSDGMAMEDDASEAVMSGGGGRGRGTKQRAPPPATKSSRREAIRHKCGTQGVAKLVTITTRLYIGVAQVREWLGEVEERRQVDVKVMLDNRLQPTPHNGELMYNKGAHYYWVTGTSLRRAARGRWFMGWRHTPGEGLVLLLRSPKDPEVRAAKAEGVPLAKETAAQQQTWHASSASSAGAEASGSGWCQREAEEGSPPSSPHPAAAGTEWSRVVTKAVPLLPLLPADGVLRSTALLLAGQQARLHMSAEGGTNGAGVSAPLAGGVSLAAPWVEVRPMAGQWARAAAALQTAEATGRPLPLAGRGAASGGGSNAGGGHGGGGRLSTSLGGRAAAGGELSGLQLSDLARLITRRGCEAGSRLPSSVAVAAGPLADFGRGRGGPGDDRWCVDGPAAAPSRLLPVAGPGPLTVDALPPSPARFSGAVLDLSSVALRQPSKPSGYGGGSGYSSRHRQGRQEAQELAPPQQEGRGLDAAAGTAAAPPIPVPPHIADLLPAERLPAWVWVRFRLGTGPVSEEALRCRVRAVGEGGTSVLCDLPAVLLSIWELDEWRSLQDGSLLLSLRSP</sequence>
<keyword evidence="3" id="KW-1185">Reference proteome</keyword>
<feature type="region of interest" description="Disordered" evidence="1">
    <location>
        <begin position="274"/>
        <end position="330"/>
    </location>
</feature>
<feature type="compositionally biased region" description="Low complexity" evidence="1">
    <location>
        <begin position="294"/>
        <end position="308"/>
    </location>
</feature>
<feature type="region of interest" description="Disordered" evidence="1">
    <location>
        <begin position="423"/>
        <end position="446"/>
    </location>
</feature>
<dbReference type="AlphaFoldDB" id="A0A835XTS8"/>
<dbReference type="Proteomes" id="UP000612055">
    <property type="component" value="Unassembled WGS sequence"/>
</dbReference>
<organism evidence="2 3">
    <name type="scientific">Edaphochlamys debaryana</name>
    <dbReference type="NCBI Taxonomy" id="47281"/>
    <lineage>
        <taxon>Eukaryota</taxon>
        <taxon>Viridiplantae</taxon>
        <taxon>Chlorophyta</taxon>
        <taxon>core chlorophytes</taxon>
        <taxon>Chlorophyceae</taxon>
        <taxon>CS clade</taxon>
        <taxon>Chlamydomonadales</taxon>
        <taxon>Chlamydomonadales incertae sedis</taxon>
        <taxon>Edaphochlamys</taxon>
    </lineage>
</organism>
<evidence type="ECO:0000256" key="1">
    <source>
        <dbReference type="SAM" id="MobiDB-lite"/>
    </source>
</evidence>
<reference evidence="2" key="1">
    <citation type="journal article" date="2020" name="bioRxiv">
        <title>Comparative genomics of Chlamydomonas.</title>
        <authorList>
            <person name="Craig R.J."/>
            <person name="Hasan A.R."/>
            <person name="Ness R.W."/>
            <person name="Keightley P.D."/>
        </authorList>
    </citation>
    <scope>NUCLEOTIDE SEQUENCE</scope>
    <source>
        <strain evidence="2">CCAP 11/70</strain>
    </source>
</reference>
<proteinExistence type="predicted"/>